<organism evidence="1 2">
    <name type="scientific">Sphingobium psychrophilum</name>
    <dbReference type="NCBI Taxonomy" id="2728834"/>
    <lineage>
        <taxon>Bacteria</taxon>
        <taxon>Pseudomonadati</taxon>
        <taxon>Pseudomonadota</taxon>
        <taxon>Alphaproteobacteria</taxon>
        <taxon>Sphingomonadales</taxon>
        <taxon>Sphingomonadaceae</taxon>
        <taxon>Sphingobium</taxon>
    </lineage>
</organism>
<dbReference type="EMBL" id="JABBFV010000028">
    <property type="protein sequence ID" value="NML12878.1"/>
    <property type="molecule type" value="Genomic_DNA"/>
</dbReference>
<dbReference type="RefSeq" id="WP_169575204.1">
    <property type="nucleotide sequence ID" value="NZ_JABBFV010000028.1"/>
</dbReference>
<evidence type="ECO:0000313" key="1">
    <source>
        <dbReference type="EMBL" id="NML12878.1"/>
    </source>
</evidence>
<protein>
    <submittedName>
        <fullName evidence="1">Uncharacterized protein</fullName>
    </submittedName>
</protein>
<dbReference type="Proteomes" id="UP000519023">
    <property type="component" value="Unassembled WGS sequence"/>
</dbReference>
<sequence length="126" mass="14720">MSALRQALTCYVRMRRGFGYRYQSEERCLGDFVAFVDATQATVITRALAMAWITQDQRTSWAWVVTQRLRARPTKENMKPIAQLFWVRPEFTKPGTLHPTCPGDQGIALHLWEEIEWRAQFQKTAQ</sequence>
<comment type="caution">
    <text evidence="1">The sequence shown here is derived from an EMBL/GenBank/DDBJ whole genome shotgun (WGS) entry which is preliminary data.</text>
</comment>
<accession>A0A7X9ZUC1</accession>
<name>A0A7X9ZUC1_9SPHN</name>
<gene>
    <name evidence="1" type="ORF">HHL08_22550</name>
</gene>
<keyword evidence="2" id="KW-1185">Reference proteome</keyword>
<dbReference type="AlphaFoldDB" id="A0A7X9ZUC1"/>
<reference evidence="1 2" key="1">
    <citation type="submission" date="2020-04" db="EMBL/GenBank/DDBJ databases">
        <title>Sphingobium sp. AR-3-1 isolated from Arctic soil.</title>
        <authorList>
            <person name="Dahal R.H."/>
            <person name="Chaudhary D.K."/>
        </authorList>
    </citation>
    <scope>NUCLEOTIDE SEQUENCE [LARGE SCALE GENOMIC DNA]</scope>
    <source>
        <strain evidence="1 2">AR-3-1</strain>
    </source>
</reference>
<proteinExistence type="predicted"/>
<evidence type="ECO:0000313" key="2">
    <source>
        <dbReference type="Proteomes" id="UP000519023"/>
    </source>
</evidence>